<dbReference type="Proteomes" id="UP000092714">
    <property type="component" value="Unassembled WGS sequence"/>
</dbReference>
<feature type="transmembrane region" description="Helical" evidence="1">
    <location>
        <begin position="128"/>
        <end position="145"/>
    </location>
</feature>
<dbReference type="RefSeq" id="WP_027099390.1">
    <property type="nucleotide sequence ID" value="NZ_JAQLCW010000010.1"/>
</dbReference>
<dbReference type="Pfam" id="PF02517">
    <property type="entry name" value="Rce1-like"/>
    <property type="match status" value="1"/>
</dbReference>
<dbReference type="EMBL" id="MAPZ01000009">
    <property type="protein sequence ID" value="OBY12089.1"/>
    <property type="molecule type" value="Genomic_DNA"/>
</dbReference>
<feature type="transmembrane region" description="Helical" evidence="1">
    <location>
        <begin position="21"/>
        <end position="43"/>
    </location>
</feature>
<accession>A0A1B8RTG4</accession>
<dbReference type="InterPro" id="IPR003675">
    <property type="entry name" value="Rce1/LyrA-like_dom"/>
</dbReference>
<reference evidence="3 4" key="1">
    <citation type="submission" date="2016-06" db="EMBL/GenBank/DDBJ databases">
        <authorList>
            <person name="Kjaerup R.B."/>
            <person name="Dalgaard T.S."/>
            <person name="Juul-Madsen H.R."/>
        </authorList>
    </citation>
    <scope>NUCLEOTIDE SEQUENCE [LARGE SCALE GENOMIC DNA]</scope>
    <source>
        <strain evidence="3 4">373-A1</strain>
    </source>
</reference>
<evidence type="ECO:0000259" key="2">
    <source>
        <dbReference type="Pfam" id="PF02517"/>
    </source>
</evidence>
<keyword evidence="1" id="KW-0472">Membrane</keyword>
<keyword evidence="4" id="KW-1185">Reference proteome</keyword>
<sequence>MKVFKNEEGEVRSGWKILILFLVEYILLFIMANIIGSLVVISRSIRENIYIILMFSQEIVLILTPILSWKVLFKKDLSLIGLKALNKKEVKNLILGLVMGIAAITLAFILIIISKSGVLVNSLLEPRFSLSLVVYFILFIFVGFAEELLSRGYIIGAMEVSNNNKWFAVMVSAVIFSLMHYGNNGFSLIPFLNIFLVGILFGFMYVKTKSIWLSTGFHITWNFFQGCIYGMPVSGITTPKLYEMTFVGNSILNGGTFGPEGGLIVTMVIILMLVSLIFLIKNKKIQ</sequence>
<dbReference type="GO" id="GO:0004175">
    <property type="term" value="F:endopeptidase activity"/>
    <property type="evidence" value="ECO:0007669"/>
    <property type="project" value="UniProtKB-ARBA"/>
</dbReference>
<protein>
    <recommendedName>
        <fullName evidence="2">CAAX prenyl protease 2/Lysostaphin resistance protein A-like domain-containing protein</fullName>
    </recommendedName>
</protein>
<keyword evidence="1" id="KW-1133">Transmembrane helix</keyword>
<evidence type="ECO:0000313" key="4">
    <source>
        <dbReference type="Proteomes" id="UP000092714"/>
    </source>
</evidence>
<organism evidence="3 4">
    <name type="scientific">Clostridium paraputrificum</name>
    <dbReference type="NCBI Taxonomy" id="29363"/>
    <lineage>
        <taxon>Bacteria</taxon>
        <taxon>Bacillati</taxon>
        <taxon>Bacillota</taxon>
        <taxon>Clostridia</taxon>
        <taxon>Eubacteriales</taxon>
        <taxon>Clostridiaceae</taxon>
        <taxon>Clostridium</taxon>
    </lineage>
</organism>
<evidence type="ECO:0000313" key="3">
    <source>
        <dbReference type="EMBL" id="OBY12089.1"/>
    </source>
</evidence>
<evidence type="ECO:0000256" key="1">
    <source>
        <dbReference type="SAM" id="Phobius"/>
    </source>
</evidence>
<gene>
    <name evidence="3" type="ORF">CP373A1_00385</name>
</gene>
<dbReference type="PANTHER" id="PTHR39430:SF1">
    <property type="entry name" value="PROTEASE"/>
    <property type="match status" value="1"/>
</dbReference>
<comment type="caution">
    <text evidence="3">The sequence shown here is derived from an EMBL/GenBank/DDBJ whole genome shotgun (WGS) entry which is preliminary data.</text>
</comment>
<feature type="transmembrane region" description="Helical" evidence="1">
    <location>
        <begin position="219"/>
        <end position="242"/>
    </location>
</feature>
<dbReference type="eggNOG" id="COG1266">
    <property type="taxonomic scope" value="Bacteria"/>
</dbReference>
<proteinExistence type="predicted"/>
<dbReference type="GO" id="GO:0080120">
    <property type="term" value="P:CAAX-box protein maturation"/>
    <property type="evidence" value="ECO:0007669"/>
    <property type="project" value="UniProtKB-ARBA"/>
</dbReference>
<dbReference type="AlphaFoldDB" id="A0A1B8RTG4"/>
<feature type="transmembrane region" description="Helical" evidence="1">
    <location>
        <begin position="49"/>
        <end position="72"/>
    </location>
</feature>
<feature type="transmembrane region" description="Helical" evidence="1">
    <location>
        <begin position="93"/>
        <end position="113"/>
    </location>
</feature>
<feature type="transmembrane region" description="Helical" evidence="1">
    <location>
        <begin position="188"/>
        <end position="207"/>
    </location>
</feature>
<dbReference type="GeneID" id="42777239"/>
<keyword evidence="1" id="KW-0812">Transmembrane</keyword>
<feature type="transmembrane region" description="Helical" evidence="1">
    <location>
        <begin position="262"/>
        <end position="280"/>
    </location>
</feature>
<dbReference type="PANTHER" id="PTHR39430">
    <property type="entry name" value="MEMBRANE-ASSOCIATED PROTEASE-RELATED"/>
    <property type="match status" value="1"/>
</dbReference>
<name>A0A1B8RTG4_9CLOT</name>
<feature type="transmembrane region" description="Helical" evidence="1">
    <location>
        <begin position="166"/>
        <end position="182"/>
    </location>
</feature>
<feature type="domain" description="CAAX prenyl protease 2/Lysostaphin resistance protein A-like" evidence="2">
    <location>
        <begin position="130"/>
        <end position="224"/>
    </location>
</feature>